<dbReference type="NCBIfam" id="TIGR01579">
    <property type="entry name" value="MiaB-like-C"/>
    <property type="match status" value="1"/>
</dbReference>
<evidence type="ECO:0000259" key="9">
    <source>
        <dbReference type="PROSITE" id="PS51449"/>
    </source>
</evidence>
<dbReference type="AlphaFoldDB" id="A0A061JGX4"/>
<dbReference type="InterPro" id="IPR020612">
    <property type="entry name" value="Methylthiotransferase_CS"/>
</dbReference>
<comment type="caution">
    <text evidence="11">The sequence shown here is derived from an EMBL/GenBank/DDBJ whole genome shotgun (WGS) entry which is preliminary data.</text>
</comment>
<dbReference type="InterPro" id="IPR038135">
    <property type="entry name" value="Methylthiotransferase_N_sf"/>
</dbReference>
<dbReference type="GO" id="GO:0051539">
    <property type="term" value="F:4 iron, 4 sulfur cluster binding"/>
    <property type="evidence" value="ECO:0007669"/>
    <property type="project" value="UniProtKB-KW"/>
</dbReference>
<evidence type="ECO:0000256" key="6">
    <source>
        <dbReference type="ARBA" id="ARBA00023004"/>
    </source>
</evidence>
<organism evidence="11 12">
    <name type="scientific">Holospora undulata HU1</name>
    <dbReference type="NCBI Taxonomy" id="1321371"/>
    <lineage>
        <taxon>Bacteria</taxon>
        <taxon>Pseudomonadati</taxon>
        <taxon>Pseudomonadota</taxon>
        <taxon>Alphaproteobacteria</taxon>
        <taxon>Holosporales</taxon>
        <taxon>Holosporaceae</taxon>
        <taxon>Holospora</taxon>
    </lineage>
</organism>
<dbReference type="PANTHER" id="PTHR11918">
    <property type="entry name" value="RADICAL SAM PROTEINS"/>
    <property type="match status" value="1"/>
</dbReference>
<keyword evidence="5" id="KW-0479">Metal-binding</keyword>
<comment type="cofactor">
    <cofactor evidence="1">
        <name>[4Fe-4S] cluster</name>
        <dbReference type="ChEBI" id="CHEBI:49883"/>
    </cofactor>
</comment>
<gene>
    <name evidence="11" type="ORF">K737_300162</name>
</gene>
<evidence type="ECO:0000256" key="4">
    <source>
        <dbReference type="ARBA" id="ARBA00022691"/>
    </source>
</evidence>
<keyword evidence="8" id="KW-0812">Transmembrane</keyword>
<evidence type="ECO:0000259" key="10">
    <source>
        <dbReference type="PROSITE" id="PS51918"/>
    </source>
</evidence>
<evidence type="ECO:0000256" key="2">
    <source>
        <dbReference type="ARBA" id="ARBA00022485"/>
    </source>
</evidence>
<sequence>MTSPRQYVALFCILFEYLFFYAMELEKKTKTDVKRKEDSRIQVFTLGCRLNIHESHVMEDLAIQGGLKNAIIVNTCAVTKEAERQSHQALRSARANNPDAYIIATGCAVQLNPESFAAMPEVNRVIGNDGKLKKESFIQDFPYRVSVGPLERTIQEDFPILDHFKGKIRAFLQVQNGCDHRCAFCNIPKARGRSRSVPLGIVVQQIRKLLCCETQEIVLTGVDLTAYGKDLPGSMSLGRMVKRVLMQVPELKRLRLSSLDSIEIDEPLFEVLAQDERMLPHLHLSFQSGSSCILKRMQRRHTPEQALDFCHRIRQFRPEINLTADFITGFPGETELMFEETLSFMKEAKLGICHIFPFSPRPGTLASKLDGHLPKSEIKARAKHLRQENQRLFQEMLKKKLNTIQSVLIEEGAFGYTNDFIRVVLDSDLGLRQSIQQVRMVECTEKGWKGVIC</sequence>
<dbReference type="Proteomes" id="UP000026922">
    <property type="component" value="Unassembled WGS sequence"/>
</dbReference>
<keyword evidence="3 11" id="KW-0808">Transferase</keyword>
<evidence type="ECO:0000313" key="11">
    <source>
        <dbReference type="EMBL" id="ETZ05406.1"/>
    </source>
</evidence>
<dbReference type="SFLD" id="SFLDS00029">
    <property type="entry name" value="Radical_SAM"/>
    <property type="match status" value="1"/>
</dbReference>
<dbReference type="EMBL" id="ARPM03000059">
    <property type="protein sequence ID" value="ETZ05406.1"/>
    <property type="molecule type" value="Genomic_DNA"/>
</dbReference>
<feature type="transmembrane region" description="Helical" evidence="8">
    <location>
        <begin position="6"/>
        <end position="25"/>
    </location>
</feature>
<feature type="domain" description="Radical SAM core" evidence="10">
    <location>
        <begin position="164"/>
        <end position="395"/>
    </location>
</feature>
<dbReference type="Gene3D" id="3.40.50.12160">
    <property type="entry name" value="Methylthiotransferase, N-terminal domain"/>
    <property type="match status" value="1"/>
</dbReference>
<keyword evidence="12" id="KW-1185">Reference proteome</keyword>
<dbReference type="GO" id="GO:0035598">
    <property type="term" value="F:tRNA (N(6)-L-threonylcarbamoyladenosine(37)-C(2))-methylthiotransferase activity"/>
    <property type="evidence" value="ECO:0007669"/>
    <property type="project" value="TreeGrafter"/>
</dbReference>
<keyword evidence="6" id="KW-0408">Iron</keyword>
<proteinExistence type="predicted"/>
<accession>A0A061JGX4</accession>
<dbReference type="SFLD" id="SFLDG01082">
    <property type="entry name" value="B12-binding_domain_containing"/>
    <property type="match status" value="1"/>
</dbReference>
<dbReference type="InterPro" id="IPR005839">
    <property type="entry name" value="Methylthiotransferase"/>
</dbReference>
<dbReference type="SUPFAM" id="SSF102114">
    <property type="entry name" value="Radical SAM enzymes"/>
    <property type="match status" value="1"/>
</dbReference>
<dbReference type="InterPro" id="IPR058240">
    <property type="entry name" value="rSAM_sf"/>
</dbReference>
<dbReference type="Pfam" id="PF00919">
    <property type="entry name" value="UPF0004"/>
    <property type="match status" value="1"/>
</dbReference>
<dbReference type="InterPro" id="IPR007197">
    <property type="entry name" value="rSAM"/>
</dbReference>
<dbReference type="InterPro" id="IPR023404">
    <property type="entry name" value="rSAM_horseshoe"/>
</dbReference>
<dbReference type="InterPro" id="IPR006638">
    <property type="entry name" value="Elp3/MiaA/NifB-like_rSAM"/>
</dbReference>
<keyword evidence="4" id="KW-0949">S-adenosyl-L-methionine</keyword>
<dbReference type="NCBIfam" id="TIGR00089">
    <property type="entry name" value="MiaB/RimO family radical SAM methylthiotransferase"/>
    <property type="match status" value="1"/>
</dbReference>
<reference evidence="11 12" key="1">
    <citation type="journal article" date="2013" name="Genome Announc.">
        <title>Draft Genome Sequence of Holospora undulata Strain HU1, a Micronucleus-Specific Symbiont of the Ciliate Paramecium caudatum.</title>
        <authorList>
            <person name="Dohra H."/>
            <person name="Suzuki H."/>
            <person name="Suzuki T."/>
            <person name="Tanaka K."/>
            <person name="Fujishima M."/>
        </authorList>
    </citation>
    <scope>NUCLEOTIDE SEQUENCE [LARGE SCALE GENOMIC DNA]</scope>
    <source>
        <strain evidence="11 12">HU1</strain>
    </source>
</reference>
<dbReference type="Pfam" id="PF04055">
    <property type="entry name" value="Radical_SAM"/>
    <property type="match status" value="1"/>
</dbReference>
<dbReference type="PROSITE" id="PS01278">
    <property type="entry name" value="MTTASE_RADICAL"/>
    <property type="match status" value="1"/>
</dbReference>
<keyword evidence="8" id="KW-0472">Membrane</keyword>
<keyword evidence="2" id="KW-0004">4Fe-4S</keyword>
<evidence type="ECO:0000256" key="5">
    <source>
        <dbReference type="ARBA" id="ARBA00022723"/>
    </source>
</evidence>
<dbReference type="InterPro" id="IPR006467">
    <property type="entry name" value="MiaB-like_bact"/>
</dbReference>
<name>A0A061JGX4_9PROT</name>
<keyword evidence="8" id="KW-1133">Transmembrane helix</keyword>
<protein>
    <submittedName>
        <fullName evidence="11">Threonylcarbamoyladenosine tRNA methylthiotransferase MtaB</fullName>
    </submittedName>
</protein>
<dbReference type="PANTHER" id="PTHR11918:SF45">
    <property type="entry name" value="THREONYLCARBAMOYLADENOSINE TRNA METHYLTHIOTRANSFERASE"/>
    <property type="match status" value="1"/>
</dbReference>
<dbReference type="PROSITE" id="PS51918">
    <property type="entry name" value="RADICAL_SAM"/>
    <property type="match status" value="1"/>
</dbReference>
<dbReference type="PROSITE" id="PS51449">
    <property type="entry name" value="MTTASE_N"/>
    <property type="match status" value="1"/>
</dbReference>
<dbReference type="GO" id="GO:0046872">
    <property type="term" value="F:metal ion binding"/>
    <property type="evidence" value="ECO:0007669"/>
    <property type="project" value="UniProtKB-KW"/>
</dbReference>
<feature type="domain" description="MTTase N-terminal" evidence="9">
    <location>
        <begin position="39"/>
        <end position="143"/>
    </location>
</feature>
<evidence type="ECO:0000256" key="7">
    <source>
        <dbReference type="ARBA" id="ARBA00023014"/>
    </source>
</evidence>
<evidence type="ECO:0000313" key="12">
    <source>
        <dbReference type="Proteomes" id="UP000026922"/>
    </source>
</evidence>
<evidence type="ECO:0000256" key="1">
    <source>
        <dbReference type="ARBA" id="ARBA00001966"/>
    </source>
</evidence>
<evidence type="ECO:0000256" key="3">
    <source>
        <dbReference type="ARBA" id="ARBA00022679"/>
    </source>
</evidence>
<keyword evidence="7" id="KW-0411">Iron-sulfur</keyword>
<evidence type="ECO:0000256" key="8">
    <source>
        <dbReference type="SAM" id="Phobius"/>
    </source>
</evidence>
<dbReference type="InterPro" id="IPR013848">
    <property type="entry name" value="Methylthiotransferase_N"/>
</dbReference>
<dbReference type="SMART" id="SM00729">
    <property type="entry name" value="Elp3"/>
    <property type="match status" value="1"/>
</dbReference>
<dbReference type="Gene3D" id="3.80.30.20">
    <property type="entry name" value="tm_1862 like domain"/>
    <property type="match status" value="1"/>
</dbReference>